<dbReference type="SMART" id="SM00283">
    <property type="entry name" value="MA"/>
    <property type="match status" value="1"/>
</dbReference>
<keyword evidence="6" id="KW-0472">Membrane</keyword>
<dbReference type="InterPro" id="IPR004089">
    <property type="entry name" value="MCPsignal_dom"/>
</dbReference>
<dbReference type="CDD" id="cd06225">
    <property type="entry name" value="HAMP"/>
    <property type="match status" value="1"/>
</dbReference>
<dbReference type="KEGG" id="rah:Rahaq_3107"/>
<dbReference type="Gene3D" id="1.20.1440.210">
    <property type="match status" value="1"/>
</dbReference>
<keyword evidence="2" id="KW-0145">Chemotaxis</keyword>
<evidence type="ECO:0000256" key="4">
    <source>
        <dbReference type="ARBA" id="ARBA00029447"/>
    </source>
</evidence>
<keyword evidence="6" id="KW-1133">Transmembrane helix</keyword>
<dbReference type="HOGENOM" id="CLU_000445_107_16_6"/>
<reference evidence="10" key="1">
    <citation type="submission" date="2011-01" db="EMBL/GenBank/DDBJ databases">
        <title>Complete sequence of chromosome of Rahnella sp. Y9602.</title>
        <authorList>
            <consortium name="US DOE Joint Genome Institute"/>
            <person name="Lucas S."/>
            <person name="Copeland A."/>
            <person name="Lapidus A."/>
            <person name="Cheng J.-F."/>
            <person name="Goodwin L."/>
            <person name="Pitluck S."/>
            <person name="Lu M."/>
            <person name="Detter J.C."/>
            <person name="Han C."/>
            <person name="Tapia R."/>
            <person name="Land M."/>
            <person name="Hauser L."/>
            <person name="Kyrpides N."/>
            <person name="Ivanova N."/>
            <person name="Ovchinnikova G."/>
            <person name="Pagani I."/>
            <person name="Sobecky P.A."/>
            <person name="Martinez R.J."/>
            <person name="Woyke T."/>
        </authorList>
    </citation>
    <scope>NUCLEOTIDE SEQUENCE [LARGE SCALE GENOMIC DNA]</scope>
    <source>
        <strain evidence="10">Y9602</strain>
    </source>
</reference>
<dbReference type="Pfam" id="PF16591">
    <property type="entry name" value="HBM"/>
    <property type="match status" value="1"/>
</dbReference>
<protein>
    <submittedName>
        <fullName evidence="9">Methyl-accepting chemotaxis sensory transducer</fullName>
    </submittedName>
</protein>
<dbReference type="InterPro" id="IPR004090">
    <property type="entry name" value="Chemotax_Me-accpt_rcpt"/>
</dbReference>
<comment type="similarity">
    <text evidence="4">Belongs to the methyl-accepting chemotaxis (MCP) protein family.</text>
</comment>
<sequence>MNVLSGIAGRVRHASIASKLGAGFALVLLLGSFIAVSGVYHLTSINQRAEKASLLKTVNDLLSDAKFTRLSYMASKDPKFVEENRQALDKLEARQADVEAYSWDPQDQRLVETMPENIRRYRESWQHTLNPPAGSDAEKITAQLAEAGLALTSASNTLLDHEMNNLHNEVTRTISEMLVIIVATVVAGVLISWRMTRQLTLPLRRTLQTAERIAAGDLSTHATSHSFDEVGQLSRAIETMNQNLHGIIGDIREGVTQVTRASGEIAAGNIDLSARTEEQAAALGQTAASMEQLTSTVKQNADNAAQASQLASDAANTAARGGKLVADVVGVMKEITVSSKQISEITTVINSIAFQTNILALNAAVEAARAGEQGRGFAVVASEVRSLAQRSGQAAKEIEGLIGKSVINVNNGSVLVGKAGDTMEEIVGSVRHVTQIIHEIASASDEQSRGISQIAQAVAEMDTVTQQNSALVQQSASAAASLDEQAVNLERTVSVFRLGNEAL</sequence>
<evidence type="ECO:0000256" key="2">
    <source>
        <dbReference type="ARBA" id="ARBA00022500"/>
    </source>
</evidence>
<dbReference type="RefSeq" id="WP_013576397.1">
    <property type="nucleotide sequence ID" value="NZ_JBQRBU010000005.1"/>
</dbReference>
<reference evidence="9 10" key="2">
    <citation type="journal article" date="2012" name="J. Bacteriol.">
        <title>Complete Genome Sequence of Rahnella sp. Strain Y9602, a Gammaproteobacterium Isolate from Metal- and Radionuclide-Contaminated Soil.</title>
        <authorList>
            <person name="Martinez R.J."/>
            <person name="Bruce D."/>
            <person name="Detter C."/>
            <person name="Goodwin L.A."/>
            <person name="Han J."/>
            <person name="Han C.S."/>
            <person name="Held B."/>
            <person name="Land M.L."/>
            <person name="Mikhailova N."/>
            <person name="Nolan M."/>
            <person name="Pennacchio L."/>
            <person name="Pitluck S."/>
            <person name="Tapia R."/>
            <person name="Woyke T."/>
            <person name="Sobecky P.A."/>
        </authorList>
    </citation>
    <scope>NUCLEOTIDE SEQUENCE [LARGE SCALE GENOMIC DNA]</scope>
    <source>
        <strain evidence="9 10">Y9602</strain>
    </source>
</reference>
<dbReference type="PRINTS" id="PR00260">
    <property type="entry name" value="CHEMTRNSDUCR"/>
</dbReference>
<keyword evidence="3 5" id="KW-0807">Transducer</keyword>
<keyword evidence="6" id="KW-0812">Transmembrane</keyword>
<evidence type="ECO:0000259" key="8">
    <source>
        <dbReference type="PROSITE" id="PS50885"/>
    </source>
</evidence>
<dbReference type="Pfam" id="PF00672">
    <property type="entry name" value="HAMP"/>
    <property type="match status" value="1"/>
</dbReference>
<dbReference type="PROSITE" id="PS50885">
    <property type="entry name" value="HAMP"/>
    <property type="match status" value="1"/>
</dbReference>
<proteinExistence type="inferred from homology"/>
<dbReference type="AlphaFoldDB" id="A0A0H3FD18"/>
<dbReference type="InterPro" id="IPR032255">
    <property type="entry name" value="HBM"/>
</dbReference>
<gene>
    <name evidence="9" type="ordered locus">Rahaq_3107</name>
</gene>
<evidence type="ECO:0000256" key="6">
    <source>
        <dbReference type="SAM" id="Phobius"/>
    </source>
</evidence>
<dbReference type="Proteomes" id="UP000007257">
    <property type="component" value="Chromosome"/>
</dbReference>
<dbReference type="SMART" id="SM00304">
    <property type="entry name" value="HAMP"/>
    <property type="match status" value="1"/>
</dbReference>
<dbReference type="OrthoDB" id="6167817at2"/>
<dbReference type="FunFam" id="1.10.287.950:FF:000001">
    <property type="entry name" value="Methyl-accepting chemotaxis sensory transducer"/>
    <property type="match status" value="1"/>
</dbReference>
<dbReference type="eggNOG" id="COG0840">
    <property type="taxonomic scope" value="Bacteria"/>
</dbReference>
<dbReference type="PANTHER" id="PTHR43531:SF5">
    <property type="entry name" value="METHYL-ACCEPTING CHEMOTAXIS PROTEIN III"/>
    <property type="match status" value="1"/>
</dbReference>
<dbReference type="Pfam" id="PF00015">
    <property type="entry name" value="MCPsignal"/>
    <property type="match status" value="1"/>
</dbReference>
<dbReference type="GO" id="GO:0004888">
    <property type="term" value="F:transmembrane signaling receptor activity"/>
    <property type="evidence" value="ECO:0007669"/>
    <property type="project" value="InterPro"/>
</dbReference>
<dbReference type="GO" id="GO:0005886">
    <property type="term" value="C:plasma membrane"/>
    <property type="evidence" value="ECO:0007669"/>
    <property type="project" value="TreeGrafter"/>
</dbReference>
<organism evidence="9 10">
    <name type="scientific">Rahnella sp. (strain Y9602)</name>
    <dbReference type="NCBI Taxonomy" id="2703885"/>
    <lineage>
        <taxon>Bacteria</taxon>
        <taxon>Pseudomonadati</taxon>
        <taxon>Pseudomonadota</taxon>
        <taxon>Gammaproteobacteria</taxon>
        <taxon>Enterobacterales</taxon>
        <taxon>Yersiniaceae</taxon>
        <taxon>Rahnella</taxon>
    </lineage>
</organism>
<dbReference type="SMART" id="SM01358">
    <property type="entry name" value="HBM"/>
    <property type="match status" value="1"/>
</dbReference>
<feature type="transmembrane region" description="Helical" evidence="6">
    <location>
        <begin position="177"/>
        <end position="195"/>
    </location>
</feature>
<accession>A0A0H3FD18</accession>
<evidence type="ECO:0000256" key="3">
    <source>
        <dbReference type="ARBA" id="ARBA00023224"/>
    </source>
</evidence>
<dbReference type="GO" id="GO:0007165">
    <property type="term" value="P:signal transduction"/>
    <property type="evidence" value="ECO:0007669"/>
    <property type="project" value="UniProtKB-KW"/>
</dbReference>
<comment type="subcellular location">
    <subcellularLocation>
        <location evidence="1">Membrane</location>
    </subcellularLocation>
</comment>
<dbReference type="InterPro" id="IPR051310">
    <property type="entry name" value="MCP_chemotaxis"/>
</dbReference>
<feature type="domain" description="HAMP" evidence="8">
    <location>
        <begin position="197"/>
        <end position="249"/>
    </location>
</feature>
<evidence type="ECO:0000313" key="10">
    <source>
        <dbReference type="Proteomes" id="UP000007257"/>
    </source>
</evidence>
<dbReference type="PANTHER" id="PTHR43531">
    <property type="entry name" value="PROTEIN ICFG"/>
    <property type="match status" value="1"/>
</dbReference>
<dbReference type="Gene3D" id="1.10.287.950">
    <property type="entry name" value="Methyl-accepting chemotaxis protein"/>
    <property type="match status" value="1"/>
</dbReference>
<evidence type="ECO:0000256" key="5">
    <source>
        <dbReference type="PROSITE-ProRule" id="PRU00284"/>
    </source>
</evidence>
<evidence type="ECO:0000256" key="1">
    <source>
        <dbReference type="ARBA" id="ARBA00004370"/>
    </source>
</evidence>
<dbReference type="eggNOG" id="COG3850">
    <property type="taxonomic scope" value="Bacteria"/>
</dbReference>
<dbReference type="GO" id="GO:0006935">
    <property type="term" value="P:chemotaxis"/>
    <property type="evidence" value="ECO:0007669"/>
    <property type="project" value="UniProtKB-KW"/>
</dbReference>
<dbReference type="InterPro" id="IPR003660">
    <property type="entry name" value="HAMP_dom"/>
</dbReference>
<evidence type="ECO:0000259" key="7">
    <source>
        <dbReference type="PROSITE" id="PS50111"/>
    </source>
</evidence>
<feature type="transmembrane region" description="Helical" evidence="6">
    <location>
        <begin position="20"/>
        <end position="42"/>
    </location>
</feature>
<dbReference type="PROSITE" id="PS50111">
    <property type="entry name" value="CHEMOTAXIS_TRANSDUC_2"/>
    <property type="match status" value="1"/>
</dbReference>
<dbReference type="EMBL" id="CP002505">
    <property type="protein sequence ID" value="ADW74701.1"/>
    <property type="molecule type" value="Genomic_DNA"/>
</dbReference>
<dbReference type="CDD" id="cd11386">
    <property type="entry name" value="MCP_signal"/>
    <property type="match status" value="1"/>
</dbReference>
<name>A0A0H3FD18_RAHSY</name>
<feature type="domain" description="Methyl-accepting transducer" evidence="7">
    <location>
        <begin position="254"/>
        <end position="483"/>
    </location>
</feature>
<dbReference type="SUPFAM" id="SSF58104">
    <property type="entry name" value="Methyl-accepting chemotaxis protein (MCP) signaling domain"/>
    <property type="match status" value="1"/>
</dbReference>
<evidence type="ECO:0000313" key="9">
    <source>
        <dbReference type="EMBL" id="ADW74701.1"/>
    </source>
</evidence>